<keyword evidence="9" id="KW-0975">Bacterial flagellum</keyword>
<keyword evidence="13" id="KW-0282">Flagellum</keyword>
<evidence type="ECO:0000259" key="10">
    <source>
        <dbReference type="Pfam" id="PF01706"/>
    </source>
</evidence>
<dbReference type="GO" id="GO:0005886">
    <property type="term" value="C:plasma membrane"/>
    <property type="evidence" value="ECO:0007669"/>
    <property type="project" value="UniProtKB-SubCell"/>
</dbReference>
<dbReference type="Proteomes" id="UP000243255">
    <property type="component" value="Unassembled WGS sequence"/>
</dbReference>
<dbReference type="GO" id="GO:0003774">
    <property type="term" value="F:cytoskeletal motor activity"/>
    <property type="evidence" value="ECO:0007669"/>
    <property type="project" value="InterPro"/>
</dbReference>
<dbReference type="InterPro" id="IPR011002">
    <property type="entry name" value="FliG_a-hlx"/>
</dbReference>
<feature type="domain" description="Flagellar motor switch protein FliG middle" evidence="11">
    <location>
        <begin position="134"/>
        <end position="207"/>
    </location>
</feature>
<keyword evidence="8" id="KW-0472">Membrane</keyword>
<evidence type="ECO:0000259" key="11">
    <source>
        <dbReference type="Pfam" id="PF14841"/>
    </source>
</evidence>
<evidence type="ECO:0000256" key="6">
    <source>
        <dbReference type="ARBA" id="ARBA00022500"/>
    </source>
</evidence>
<evidence type="ECO:0000313" key="13">
    <source>
        <dbReference type="EMBL" id="SHG87452.1"/>
    </source>
</evidence>
<dbReference type="InterPro" id="IPR000090">
    <property type="entry name" value="Flg_Motor_Flig"/>
</dbReference>
<dbReference type="GO" id="GO:0006935">
    <property type="term" value="P:chemotaxis"/>
    <property type="evidence" value="ECO:0007669"/>
    <property type="project" value="UniProtKB-KW"/>
</dbReference>
<keyword evidence="13" id="KW-0966">Cell projection</keyword>
<dbReference type="Pfam" id="PF01706">
    <property type="entry name" value="FliG_C"/>
    <property type="match status" value="1"/>
</dbReference>
<dbReference type="PRINTS" id="PR00954">
    <property type="entry name" value="FLGMOTORFLIG"/>
</dbReference>
<comment type="similarity">
    <text evidence="3">Belongs to the FliG family.</text>
</comment>
<dbReference type="InterPro" id="IPR023087">
    <property type="entry name" value="Flg_Motor_Flig_C"/>
</dbReference>
<feature type="domain" description="Flagellar motor switch protein FliG C-terminal" evidence="10">
    <location>
        <begin position="237"/>
        <end position="342"/>
    </location>
</feature>
<keyword evidence="5" id="KW-1003">Cell membrane</keyword>
<dbReference type="RefSeq" id="WP_143153330.1">
    <property type="nucleotide sequence ID" value="NZ_BAABCH010000101.1"/>
</dbReference>
<dbReference type="Pfam" id="PF14841">
    <property type="entry name" value="FliG_M"/>
    <property type="match status" value="1"/>
</dbReference>
<protein>
    <recommendedName>
        <fullName evidence="4">Flagellar motor switch protein FliG</fullName>
    </recommendedName>
</protein>
<dbReference type="OrthoDB" id="9780302at2"/>
<dbReference type="GO" id="GO:0009425">
    <property type="term" value="C:bacterial-type flagellum basal body"/>
    <property type="evidence" value="ECO:0007669"/>
    <property type="project" value="UniProtKB-SubCell"/>
</dbReference>
<dbReference type="GO" id="GO:0071973">
    <property type="term" value="P:bacterial-type flagellum-dependent cell motility"/>
    <property type="evidence" value="ECO:0007669"/>
    <property type="project" value="InterPro"/>
</dbReference>
<dbReference type="NCBIfam" id="TIGR00207">
    <property type="entry name" value="fliG"/>
    <property type="match status" value="1"/>
</dbReference>
<dbReference type="PANTHER" id="PTHR30534">
    <property type="entry name" value="FLAGELLAR MOTOR SWITCH PROTEIN FLIG"/>
    <property type="match status" value="1"/>
</dbReference>
<evidence type="ECO:0000259" key="12">
    <source>
        <dbReference type="Pfam" id="PF14842"/>
    </source>
</evidence>
<evidence type="ECO:0000256" key="2">
    <source>
        <dbReference type="ARBA" id="ARBA00004413"/>
    </source>
</evidence>
<evidence type="ECO:0000313" key="14">
    <source>
        <dbReference type="Proteomes" id="UP000243255"/>
    </source>
</evidence>
<comment type="subcellular location">
    <subcellularLocation>
        <location evidence="1">Bacterial flagellum basal body</location>
    </subcellularLocation>
    <subcellularLocation>
        <location evidence="2">Cell membrane</location>
        <topology evidence="2">Peripheral membrane protein</topology>
        <orientation evidence="2">Cytoplasmic side</orientation>
    </subcellularLocation>
</comment>
<dbReference type="Pfam" id="PF14842">
    <property type="entry name" value="FliG_N"/>
    <property type="match status" value="1"/>
</dbReference>
<dbReference type="InterPro" id="IPR028263">
    <property type="entry name" value="FliG_N"/>
</dbReference>
<dbReference type="SUPFAM" id="SSF48029">
    <property type="entry name" value="FliG"/>
    <property type="match status" value="2"/>
</dbReference>
<evidence type="ECO:0000256" key="9">
    <source>
        <dbReference type="ARBA" id="ARBA00023143"/>
    </source>
</evidence>
<keyword evidence="7" id="KW-0283">Flagellar rotation</keyword>
<organism evidence="13 14">
    <name type="scientific">Asaccharospora irregularis DSM 2635</name>
    <dbReference type="NCBI Taxonomy" id="1121321"/>
    <lineage>
        <taxon>Bacteria</taxon>
        <taxon>Bacillati</taxon>
        <taxon>Bacillota</taxon>
        <taxon>Clostridia</taxon>
        <taxon>Peptostreptococcales</taxon>
        <taxon>Peptostreptococcaceae</taxon>
        <taxon>Asaccharospora</taxon>
    </lineage>
</organism>
<dbReference type="AlphaFoldDB" id="A0A1M5NDA2"/>
<dbReference type="Gene3D" id="1.10.220.30">
    <property type="match status" value="3"/>
</dbReference>
<evidence type="ECO:0000256" key="8">
    <source>
        <dbReference type="ARBA" id="ARBA00023136"/>
    </source>
</evidence>
<gene>
    <name evidence="13" type="ORF">SAMN04488530_1108</name>
</gene>
<sequence>MQKEVIKSGNAFDLGDIPKVRQVTGSRKAAVLLMTLGTDVAAGIIKNLSDKKIQKIGVEIANISTVNARERREILQEFIELNKGKEFVLEGGIDFAQSLLNGALGNQRANKLLEGIKYDAYTKVFMAARKAEAEQILACIQGESSQTIAIILSHIQSDKAATILSELPDAIKNEVSLKIGATSSVSPAVIKAIDKAVEAKLSKLGQREIENSGGVDSLVDILSSVDRKTEKSIIAYIEERNDELAEEIKANMFIFDDIVRLENTAIQRILKEVDVKDIAFALKGSSKEVSNAIFKNQSQRASQALKEEIDLLGKIKISQVEEAQQNIVNVIRRLDDAGEITLSRGSDDEFII</sequence>
<evidence type="ECO:0000256" key="4">
    <source>
        <dbReference type="ARBA" id="ARBA00021870"/>
    </source>
</evidence>
<dbReference type="PIRSF" id="PIRSF003161">
    <property type="entry name" value="FliG"/>
    <property type="match status" value="1"/>
</dbReference>
<feature type="domain" description="Flagellar motor switch protein FliG N-terminal" evidence="12">
    <location>
        <begin position="23"/>
        <end position="122"/>
    </location>
</feature>
<keyword evidence="6" id="KW-0145">Chemotaxis</keyword>
<proteinExistence type="inferred from homology"/>
<evidence type="ECO:0000256" key="7">
    <source>
        <dbReference type="ARBA" id="ARBA00022779"/>
    </source>
</evidence>
<accession>A0A1M5NDA2</accession>
<dbReference type="STRING" id="1121321.SAMN04488530_1108"/>
<evidence type="ECO:0000256" key="3">
    <source>
        <dbReference type="ARBA" id="ARBA00010299"/>
    </source>
</evidence>
<keyword evidence="14" id="KW-1185">Reference proteome</keyword>
<evidence type="ECO:0000256" key="5">
    <source>
        <dbReference type="ARBA" id="ARBA00022475"/>
    </source>
</evidence>
<reference evidence="14" key="1">
    <citation type="submission" date="2016-11" db="EMBL/GenBank/DDBJ databases">
        <authorList>
            <person name="Varghese N."/>
            <person name="Submissions S."/>
        </authorList>
    </citation>
    <scope>NUCLEOTIDE SEQUENCE [LARGE SCALE GENOMIC DNA]</scope>
    <source>
        <strain evidence="14">DSM 2635</strain>
    </source>
</reference>
<dbReference type="EMBL" id="FQWX01000010">
    <property type="protein sequence ID" value="SHG87452.1"/>
    <property type="molecule type" value="Genomic_DNA"/>
</dbReference>
<name>A0A1M5NDA2_9FIRM</name>
<dbReference type="PANTHER" id="PTHR30534:SF0">
    <property type="entry name" value="FLAGELLAR MOTOR SWITCH PROTEIN FLIG"/>
    <property type="match status" value="1"/>
</dbReference>
<evidence type="ECO:0000256" key="1">
    <source>
        <dbReference type="ARBA" id="ARBA00004117"/>
    </source>
</evidence>
<keyword evidence="13" id="KW-0969">Cilium</keyword>
<dbReference type="InterPro" id="IPR032779">
    <property type="entry name" value="FliG_M"/>
</dbReference>